<comment type="caution">
    <text evidence="4">The sequence shown here is derived from an EMBL/GenBank/DDBJ whole genome shotgun (WGS) entry which is preliminary data.</text>
</comment>
<protein>
    <submittedName>
        <fullName evidence="4">Response regulator</fullName>
    </submittedName>
</protein>
<dbReference type="InterPro" id="IPR050595">
    <property type="entry name" value="Bact_response_regulator"/>
</dbReference>
<evidence type="ECO:0000313" key="4">
    <source>
        <dbReference type="EMBL" id="MDC7684602.1"/>
    </source>
</evidence>
<gene>
    <name evidence="4" type="ORF">PQU92_15055</name>
</gene>
<dbReference type="Pfam" id="PF00072">
    <property type="entry name" value="Response_reg"/>
    <property type="match status" value="2"/>
</dbReference>
<feature type="domain" description="Response regulatory" evidence="3">
    <location>
        <begin position="5"/>
        <end position="123"/>
    </location>
</feature>
<dbReference type="PANTHER" id="PTHR44591:SF3">
    <property type="entry name" value="RESPONSE REGULATORY DOMAIN-CONTAINING PROTEIN"/>
    <property type="match status" value="1"/>
</dbReference>
<evidence type="ECO:0000313" key="5">
    <source>
        <dbReference type="Proteomes" id="UP001214854"/>
    </source>
</evidence>
<dbReference type="InterPro" id="IPR011006">
    <property type="entry name" value="CheY-like_superfamily"/>
</dbReference>
<dbReference type="SMART" id="SM00448">
    <property type="entry name" value="REC"/>
    <property type="match status" value="2"/>
</dbReference>
<dbReference type="RefSeq" id="WP_272749073.1">
    <property type="nucleotide sequence ID" value="NZ_JAQQKX010000013.1"/>
</dbReference>
<dbReference type="Gene3D" id="3.40.50.2300">
    <property type="match status" value="2"/>
</dbReference>
<dbReference type="PROSITE" id="PS50110">
    <property type="entry name" value="RESPONSE_REGULATORY"/>
    <property type="match status" value="2"/>
</dbReference>
<keyword evidence="5" id="KW-1185">Reference proteome</keyword>
<keyword evidence="1 2" id="KW-0597">Phosphoprotein</keyword>
<feature type="domain" description="Response regulatory" evidence="3">
    <location>
        <begin position="134"/>
        <end position="253"/>
    </location>
</feature>
<proteinExistence type="predicted"/>
<organism evidence="4 5">
    <name type="scientific">Asticcacaulis aquaticus</name>
    <dbReference type="NCBI Taxonomy" id="2984212"/>
    <lineage>
        <taxon>Bacteria</taxon>
        <taxon>Pseudomonadati</taxon>
        <taxon>Pseudomonadota</taxon>
        <taxon>Alphaproteobacteria</taxon>
        <taxon>Caulobacterales</taxon>
        <taxon>Caulobacteraceae</taxon>
        <taxon>Asticcacaulis</taxon>
    </lineage>
</organism>
<dbReference type="SUPFAM" id="SSF52172">
    <property type="entry name" value="CheY-like"/>
    <property type="match status" value="2"/>
</dbReference>
<evidence type="ECO:0000256" key="1">
    <source>
        <dbReference type="ARBA" id="ARBA00022553"/>
    </source>
</evidence>
<dbReference type="InterPro" id="IPR001789">
    <property type="entry name" value="Sig_transdc_resp-reg_receiver"/>
</dbReference>
<evidence type="ECO:0000256" key="2">
    <source>
        <dbReference type="PROSITE-ProRule" id="PRU00169"/>
    </source>
</evidence>
<evidence type="ECO:0000259" key="3">
    <source>
        <dbReference type="PROSITE" id="PS50110"/>
    </source>
</evidence>
<accession>A0ABT5HWY8</accession>
<dbReference type="Proteomes" id="UP001214854">
    <property type="component" value="Unassembled WGS sequence"/>
</dbReference>
<feature type="modified residue" description="4-aspartylphosphate" evidence="2">
    <location>
        <position position="54"/>
    </location>
</feature>
<reference evidence="4 5" key="1">
    <citation type="submission" date="2023-01" db="EMBL/GenBank/DDBJ databases">
        <title>Novel species of the genus Asticcacaulis isolated from rivers.</title>
        <authorList>
            <person name="Lu H."/>
        </authorList>
    </citation>
    <scope>NUCLEOTIDE SEQUENCE [LARGE SCALE GENOMIC DNA]</scope>
    <source>
        <strain evidence="4 5">BYS171W</strain>
    </source>
</reference>
<dbReference type="PANTHER" id="PTHR44591">
    <property type="entry name" value="STRESS RESPONSE REGULATOR PROTEIN 1"/>
    <property type="match status" value="1"/>
</dbReference>
<feature type="modified residue" description="4-aspartylphosphate" evidence="2">
    <location>
        <position position="183"/>
    </location>
</feature>
<sequence>MAEGLALIIEDSMTQANIVGRMLQDEDWDFVVARSLAECHEVLMHQRPNLIFVDVFLGEENGLDHLTQIRERALDATIAVMTAGSRQESIDETLKLARNSKVDFVLRKPFSRPQLRAIVESAQADAAEGRRRKHALVIDDSHTVATLTAQILTDNGYRVSIAHSMEEALDNTDIAHVDLIVTDVFMPGMGGLQGIRVIKSTWDNVRILAMSAGLASRVSSDRATSAAVAAGADAEIQKPFKPVELINTAIHLMAS</sequence>
<dbReference type="CDD" id="cd00156">
    <property type="entry name" value="REC"/>
    <property type="match status" value="2"/>
</dbReference>
<name>A0ABT5HWY8_9CAUL</name>
<dbReference type="EMBL" id="JAQQKX010000013">
    <property type="protein sequence ID" value="MDC7684602.1"/>
    <property type="molecule type" value="Genomic_DNA"/>
</dbReference>